<dbReference type="GO" id="GO:0022857">
    <property type="term" value="F:transmembrane transporter activity"/>
    <property type="evidence" value="ECO:0007669"/>
    <property type="project" value="UniProtKB-UniRule"/>
</dbReference>
<proteinExistence type="inferred from homology"/>
<dbReference type="InterPro" id="IPR007387">
    <property type="entry name" value="TRAP_DctQ"/>
</dbReference>
<keyword evidence="2 9" id="KW-0813">Transport</keyword>
<comment type="caution">
    <text evidence="11">The sequence shown here is derived from an EMBL/GenBank/DDBJ whole genome shotgun (WGS) entry which is preliminary data.</text>
</comment>
<dbReference type="AlphaFoldDB" id="A0A2N5XRD3"/>
<evidence type="ECO:0000256" key="6">
    <source>
        <dbReference type="ARBA" id="ARBA00022989"/>
    </source>
</evidence>
<organism evidence="11 12">
    <name type="scientific">Cohaesibacter celericrescens</name>
    <dbReference type="NCBI Taxonomy" id="2067669"/>
    <lineage>
        <taxon>Bacteria</taxon>
        <taxon>Pseudomonadati</taxon>
        <taxon>Pseudomonadota</taxon>
        <taxon>Alphaproteobacteria</taxon>
        <taxon>Hyphomicrobiales</taxon>
        <taxon>Cohaesibacteraceae</taxon>
    </lineage>
</organism>
<evidence type="ECO:0000256" key="3">
    <source>
        <dbReference type="ARBA" id="ARBA00022475"/>
    </source>
</evidence>
<keyword evidence="4 9" id="KW-0997">Cell inner membrane</keyword>
<dbReference type="InterPro" id="IPR055348">
    <property type="entry name" value="DctQ"/>
</dbReference>
<dbReference type="EMBL" id="PKUQ01000022">
    <property type="protein sequence ID" value="PLW77059.1"/>
    <property type="molecule type" value="Genomic_DNA"/>
</dbReference>
<keyword evidence="12" id="KW-1185">Reference proteome</keyword>
<sequence length="191" mass="21324">MGRSGWKCVYGACLSRIFGRWEGYRCMKLIQQGLSALWRFVDVVVFTAMSVMIALVFINAVLRYGFHSGVLASAEISRFLFVWIILLGAIVCLRDNLHLDMRMLEFMLPDNVRVWQQRFVYAVIGISSGMLFIGSARQTIANWPNISPLSGIPVGMLYLAGAVSGGAMAVIAAYRFIFPPAKFPEDEEGKQ</sequence>
<keyword evidence="6 9" id="KW-1133">Transmembrane helix</keyword>
<evidence type="ECO:0000256" key="5">
    <source>
        <dbReference type="ARBA" id="ARBA00022692"/>
    </source>
</evidence>
<evidence type="ECO:0000256" key="8">
    <source>
        <dbReference type="ARBA" id="ARBA00038436"/>
    </source>
</evidence>
<keyword evidence="5 9" id="KW-0812">Transmembrane</keyword>
<comment type="subunit">
    <text evidence="9">The complex comprises the extracytoplasmic solute receptor protein and the two transmembrane proteins.</text>
</comment>
<name>A0A2N5XRD3_9HYPH</name>
<feature type="transmembrane region" description="Helical" evidence="9">
    <location>
        <begin position="78"/>
        <end position="97"/>
    </location>
</feature>
<reference evidence="11 12" key="1">
    <citation type="submission" date="2018-01" db="EMBL/GenBank/DDBJ databases">
        <title>The draft genome sequence of Cohaesibacter sp. H1304.</title>
        <authorList>
            <person name="Wang N.-N."/>
            <person name="Du Z.-J."/>
        </authorList>
    </citation>
    <scope>NUCLEOTIDE SEQUENCE [LARGE SCALE GENOMIC DNA]</scope>
    <source>
        <strain evidence="11 12">H1304</strain>
    </source>
</reference>
<feature type="transmembrane region" description="Helical" evidence="9">
    <location>
        <begin position="156"/>
        <end position="177"/>
    </location>
</feature>
<dbReference type="GO" id="GO:0015740">
    <property type="term" value="P:C4-dicarboxylate transport"/>
    <property type="evidence" value="ECO:0007669"/>
    <property type="project" value="TreeGrafter"/>
</dbReference>
<feature type="transmembrane region" description="Helical" evidence="9">
    <location>
        <begin position="37"/>
        <end position="58"/>
    </location>
</feature>
<protein>
    <recommendedName>
        <fullName evidence="9">TRAP transporter small permease protein</fullName>
    </recommendedName>
</protein>
<keyword evidence="3" id="KW-1003">Cell membrane</keyword>
<dbReference type="Proteomes" id="UP000234881">
    <property type="component" value="Unassembled WGS sequence"/>
</dbReference>
<keyword evidence="7 9" id="KW-0472">Membrane</keyword>
<dbReference type="Pfam" id="PF04290">
    <property type="entry name" value="DctQ"/>
    <property type="match status" value="1"/>
</dbReference>
<evidence type="ECO:0000259" key="10">
    <source>
        <dbReference type="Pfam" id="PF04290"/>
    </source>
</evidence>
<evidence type="ECO:0000256" key="2">
    <source>
        <dbReference type="ARBA" id="ARBA00022448"/>
    </source>
</evidence>
<evidence type="ECO:0000256" key="7">
    <source>
        <dbReference type="ARBA" id="ARBA00023136"/>
    </source>
</evidence>
<comment type="function">
    <text evidence="9">Part of the tripartite ATP-independent periplasmic (TRAP) transport system.</text>
</comment>
<comment type="subcellular location">
    <subcellularLocation>
        <location evidence="1 9">Cell inner membrane</location>
        <topology evidence="1 9">Multi-pass membrane protein</topology>
    </subcellularLocation>
</comment>
<comment type="similarity">
    <text evidence="8 9">Belongs to the TRAP transporter small permease family.</text>
</comment>
<evidence type="ECO:0000313" key="11">
    <source>
        <dbReference type="EMBL" id="PLW77059.1"/>
    </source>
</evidence>
<evidence type="ECO:0000313" key="12">
    <source>
        <dbReference type="Proteomes" id="UP000234881"/>
    </source>
</evidence>
<evidence type="ECO:0000256" key="4">
    <source>
        <dbReference type="ARBA" id="ARBA00022519"/>
    </source>
</evidence>
<gene>
    <name evidence="11" type="ORF">C0081_13555</name>
</gene>
<evidence type="ECO:0000256" key="1">
    <source>
        <dbReference type="ARBA" id="ARBA00004429"/>
    </source>
</evidence>
<feature type="domain" description="Tripartite ATP-independent periplasmic transporters DctQ component" evidence="10">
    <location>
        <begin position="52"/>
        <end position="177"/>
    </location>
</feature>
<feature type="transmembrane region" description="Helical" evidence="9">
    <location>
        <begin position="118"/>
        <end position="136"/>
    </location>
</feature>
<evidence type="ECO:0000256" key="9">
    <source>
        <dbReference type="RuleBase" id="RU369079"/>
    </source>
</evidence>
<accession>A0A2N5XRD3</accession>
<dbReference type="GO" id="GO:0005886">
    <property type="term" value="C:plasma membrane"/>
    <property type="evidence" value="ECO:0007669"/>
    <property type="project" value="UniProtKB-SubCell"/>
</dbReference>
<dbReference type="PANTHER" id="PTHR35011">
    <property type="entry name" value="2,3-DIKETO-L-GULONATE TRAP TRANSPORTER SMALL PERMEASE PROTEIN YIAM"/>
    <property type="match status" value="1"/>
</dbReference>
<dbReference type="PANTHER" id="PTHR35011:SF2">
    <property type="entry name" value="2,3-DIKETO-L-GULONATE TRAP TRANSPORTER SMALL PERMEASE PROTEIN YIAM"/>
    <property type="match status" value="1"/>
</dbReference>